<dbReference type="RefSeq" id="WP_127611884.1">
    <property type="nucleotide sequence ID" value="NZ_RXOL01000001.1"/>
</dbReference>
<dbReference type="Pfam" id="PF06233">
    <property type="entry name" value="Usg"/>
    <property type="match status" value="1"/>
</dbReference>
<accession>A0A437H238</accession>
<proteinExistence type="predicted"/>
<protein>
    <submittedName>
        <fullName evidence="1">Protein usg</fullName>
    </submittedName>
</protein>
<organism evidence="1 2">
    <name type="scientific">Croceicoccus ponticola</name>
    <dbReference type="NCBI Taxonomy" id="2217664"/>
    <lineage>
        <taxon>Bacteria</taxon>
        <taxon>Pseudomonadati</taxon>
        <taxon>Pseudomonadota</taxon>
        <taxon>Alphaproteobacteria</taxon>
        <taxon>Sphingomonadales</taxon>
        <taxon>Erythrobacteraceae</taxon>
        <taxon>Croceicoccus</taxon>
    </lineage>
</organism>
<evidence type="ECO:0000313" key="1">
    <source>
        <dbReference type="EMBL" id="RVQ69697.1"/>
    </source>
</evidence>
<gene>
    <name evidence="1" type="ORF">EKN06_05950</name>
</gene>
<evidence type="ECO:0000313" key="2">
    <source>
        <dbReference type="Proteomes" id="UP000283003"/>
    </source>
</evidence>
<reference evidence="1 2" key="1">
    <citation type="submission" date="2018-12" db="EMBL/GenBank/DDBJ databases">
        <title>Croceicoccus ponticola sp. nov., a lipolytic bacterium isolated from seawater.</title>
        <authorList>
            <person name="Yoon J.-H."/>
        </authorList>
    </citation>
    <scope>NUCLEOTIDE SEQUENCE [LARGE SCALE GENOMIC DNA]</scope>
    <source>
        <strain evidence="1 2">GM-16</strain>
    </source>
</reference>
<dbReference type="InterPro" id="IPR009354">
    <property type="entry name" value="Usg"/>
</dbReference>
<dbReference type="EMBL" id="RXOL01000001">
    <property type="protein sequence ID" value="RVQ69697.1"/>
    <property type="molecule type" value="Genomic_DNA"/>
</dbReference>
<sequence length="89" mass="10330">MVDSDFQQQMQGYGLSTVQVHFWMPDHRSLLQQLVFQQYDLAPKFPRLGQFLEFWRSDIEAVLHSVCVAHNRLIGPAEWQAVDGVITIN</sequence>
<keyword evidence="2" id="KW-1185">Reference proteome</keyword>
<comment type="caution">
    <text evidence="1">The sequence shown here is derived from an EMBL/GenBank/DDBJ whole genome shotgun (WGS) entry which is preliminary data.</text>
</comment>
<dbReference type="AlphaFoldDB" id="A0A437H238"/>
<dbReference type="OrthoDB" id="9811054at2"/>
<name>A0A437H238_9SPHN</name>
<dbReference type="Proteomes" id="UP000283003">
    <property type="component" value="Unassembled WGS sequence"/>
</dbReference>